<reference evidence="2 3" key="1">
    <citation type="submission" date="2016-06" db="EMBL/GenBank/DDBJ databases">
        <title>Complete genome sequence of a saline-alkali tolerant type strain Dietzia timorensis ID05-A0528T.</title>
        <authorList>
            <person name="Wu X."/>
        </authorList>
    </citation>
    <scope>NUCLEOTIDE SEQUENCE [LARGE SCALE GENOMIC DNA]</scope>
    <source>
        <strain evidence="2 3">ID05-A0528</strain>
    </source>
</reference>
<keyword evidence="1" id="KW-0812">Transmembrane</keyword>
<dbReference type="RefSeq" id="WP_082908368.1">
    <property type="nucleotide sequence ID" value="NZ_CP015961.1"/>
</dbReference>
<dbReference type="PANTHER" id="PTHR31272">
    <property type="entry name" value="CYTOCHROME C-TYPE BIOGENESIS PROTEIN HI_1454-RELATED"/>
    <property type="match status" value="1"/>
</dbReference>
<dbReference type="AlphaFoldDB" id="A0A173LPI5"/>
<gene>
    <name evidence="2" type="ORF">BJL86_2651</name>
</gene>
<dbReference type="STRING" id="499555.BJL86_2651"/>
<feature type="transmembrane region" description="Helical" evidence="1">
    <location>
        <begin position="176"/>
        <end position="201"/>
    </location>
</feature>
<evidence type="ECO:0000256" key="1">
    <source>
        <dbReference type="SAM" id="Phobius"/>
    </source>
</evidence>
<dbReference type="InterPro" id="IPR051790">
    <property type="entry name" value="Cytochrome_c-biogenesis_DsbD"/>
</dbReference>
<dbReference type="EMBL" id="CP015961">
    <property type="protein sequence ID" value="ANI93411.1"/>
    <property type="molecule type" value="Genomic_DNA"/>
</dbReference>
<name>A0A173LPI5_9ACTN</name>
<feature type="transmembrane region" description="Helical" evidence="1">
    <location>
        <begin position="34"/>
        <end position="58"/>
    </location>
</feature>
<feature type="transmembrane region" description="Helical" evidence="1">
    <location>
        <begin position="141"/>
        <end position="164"/>
    </location>
</feature>
<evidence type="ECO:0000313" key="3">
    <source>
        <dbReference type="Proteomes" id="UP000186104"/>
    </source>
</evidence>
<feature type="transmembrane region" description="Helical" evidence="1">
    <location>
        <begin position="221"/>
        <end position="244"/>
    </location>
</feature>
<feature type="transmembrane region" description="Helical" evidence="1">
    <location>
        <begin position="110"/>
        <end position="135"/>
    </location>
</feature>
<keyword evidence="1" id="KW-1133">Transmembrane helix</keyword>
<accession>A0A173LPI5</accession>
<feature type="transmembrane region" description="Helical" evidence="1">
    <location>
        <begin position="256"/>
        <end position="277"/>
    </location>
</feature>
<dbReference type="Proteomes" id="UP000186104">
    <property type="component" value="Chromosome"/>
</dbReference>
<dbReference type="KEGG" id="dtm:BJL86_2651"/>
<sequence>MMGAEAADTAAAANTVVLASVGESFQNAVASGPLLLAIGAALLAGLISFASPCVVPLVPGYLAYLTSIGAPEKAPAGAATSATVTETDTQQATATATETKSLRWRVTGAALLFVAGFTVVFVLLSAVVLGAIQYLAPQQELLQRVGGVITILMGLVFIGLVPALQKDTRMQPKAVSTWLGAPLLGGVFALGWTPCLGPTLAAALALSAGTGADAVRGVSMIVVYCLGLGLPFVLLAFGSTWAAGATRWAQRHSRTIQVIGGVMLIIVGALLATGLWMEFVAWLRDFAISDTTLPI</sequence>
<proteinExistence type="predicted"/>
<keyword evidence="3" id="KW-1185">Reference proteome</keyword>
<dbReference type="PANTHER" id="PTHR31272:SF4">
    <property type="entry name" value="CYTOCHROME C-TYPE BIOGENESIS PROTEIN HI_1454-RELATED"/>
    <property type="match status" value="1"/>
</dbReference>
<organism evidence="2 3">
    <name type="scientific">Dietzia timorensis</name>
    <dbReference type="NCBI Taxonomy" id="499555"/>
    <lineage>
        <taxon>Bacteria</taxon>
        <taxon>Bacillati</taxon>
        <taxon>Actinomycetota</taxon>
        <taxon>Actinomycetes</taxon>
        <taxon>Mycobacteriales</taxon>
        <taxon>Dietziaceae</taxon>
        <taxon>Dietzia</taxon>
    </lineage>
</organism>
<protein>
    <submittedName>
        <fullName evidence="2">Cytochrome c-type biogenesis protein CcdA</fullName>
    </submittedName>
</protein>
<keyword evidence="1" id="KW-0472">Membrane</keyword>
<evidence type="ECO:0000313" key="2">
    <source>
        <dbReference type="EMBL" id="ANI93411.1"/>
    </source>
</evidence>